<evidence type="ECO:0000256" key="8">
    <source>
        <dbReference type="ARBA" id="ARBA00048679"/>
    </source>
</evidence>
<dbReference type="GO" id="GO:0004674">
    <property type="term" value="F:protein serine/threonine kinase activity"/>
    <property type="evidence" value="ECO:0007669"/>
    <property type="project" value="UniProtKB-KW"/>
</dbReference>
<keyword evidence="11" id="KW-1185">Reference proteome</keyword>
<dbReference type="Proteomes" id="UP000569914">
    <property type="component" value="Unassembled WGS sequence"/>
</dbReference>
<dbReference type="PANTHER" id="PTHR24361">
    <property type="entry name" value="MITOGEN-ACTIVATED KINASE KINASE KINASE"/>
    <property type="match status" value="1"/>
</dbReference>
<feature type="domain" description="Protein kinase" evidence="9">
    <location>
        <begin position="225"/>
        <end position="533"/>
    </location>
</feature>
<dbReference type="Pfam" id="PF05147">
    <property type="entry name" value="LANC_like"/>
    <property type="match status" value="1"/>
</dbReference>
<evidence type="ECO:0000256" key="4">
    <source>
        <dbReference type="ARBA" id="ARBA00022741"/>
    </source>
</evidence>
<dbReference type="InterPro" id="IPR053524">
    <property type="entry name" value="Aerial_hyphae_peptide-synth"/>
</dbReference>
<keyword evidence="6" id="KW-0067">ATP-binding</keyword>
<dbReference type="Pfam" id="PF25816">
    <property type="entry name" value="RamC_N"/>
    <property type="match status" value="1"/>
</dbReference>
<name>A0A7Y9LB17_9ACTN</name>
<dbReference type="PROSITE" id="PS50011">
    <property type="entry name" value="PROTEIN_KINASE_DOM"/>
    <property type="match status" value="1"/>
</dbReference>
<dbReference type="GO" id="GO:0005524">
    <property type="term" value="F:ATP binding"/>
    <property type="evidence" value="ECO:0007669"/>
    <property type="project" value="UniProtKB-KW"/>
</dbReference>
<dbReference type="Gene3D" id="1.10.510.10">
    <property type="entry name" value="Transferase(Phosphotransferase) domain 1"/>
    <property type="match status" value="1"/>
</dbReference>
<evidence type="ECO:0000256" key="6">
    <source>
        <dbReference type="ARBA" id="ARBA00022840"/>
    </source>
</evidence>
<evidence type="ECO:0000313" key="10">
    <source>
        <dbReference type="EMBL" id="NYE70155.1"/>
    </source>
</evidence>
<protein>
    <recommendedName>
        <fullName evidence="1">non-specific serine/threonine protein kinase</fullName>
        <ecNumber evidence="1">2.7.11.1</ecNumber>
    </recommendedName>
</protein>
<evidence type="ECO:0000256" key="3">
    <source>
        <dbReference type="ARBA" id="ARBA00022679"/>
    </source>
</evidence>
<dbReference type="SMART" id="SM00220">
    <property type="entry name" value="S_TKc"/>
    <property type="match status" value="1"/>
</dbReference>
<dbReference type="Gene3D" id="1.50.10.20">
    <property type="match status" value="2"/>
</dbReference>
<evidence type="ECO:0000256" key="5">
    <source>
        <dbReference type="ARBA" id="ARBA00022777"/>
    </source>
</evidence>
<dbReference type="AlphaFoldDB" id="A0A7Y9LB17"/>
<keyword evidence="4" id="KW-0547">Nucleotide-binding</keyword>
<dbReference type="SUPFAM" id="SSF158745">
    <property type="entry name" value="LanC-like"/>
    <property type="match status" value="1"/>
</dbReference>
<sequence>MDEYVLYCLADRFFYDTPTNRDAEHPDFELCTRPLPAGWEREATDVWMNYAPAEAPVPNQGWKIHVSSCLADVDRTLQVVWDYCLERGVPFKFLRNEPVVVMYNSKSADREASGKLVTIYPADDAQLELVLKELNHLLAGVRGPYVLSDLRYADGPLYVRYGGFAERHCLSDSGQRVLAVEHPDGRLVPDNRRPVFAPPEWASLPSFLEPHLAARNAVTTTELPYQIDGVIQFSNGGGVYLGRHKTSDRLVVLKEGRPHAGLDVHNRDAVARIEHEQAILERLAGIDEVPAVLDSFTLGEHRFLVEEFVDANPLQRLIVNDYPLTRPDPAPADLAAYAAWARSVLDRVETAVRALHGRGVVFCDLHPDNVLIGAEDRLVLIDFEVATAVEEQARSALAHPGYSAPPDRQGVAVDDYALACMRIGIFAPETTMLLPFHPGKAAQLADLIAETFPVPRPWLERAVQTIVGEAAEDSEDAETWPALPGRGRWPEVRESLSRAIVGSATPDRDDRLFPGDIAQFTPGGGLGFAHGAAGVLYALHHTGAGRFEEYETWLRSRALGPVKGTGFYDGRAGVAYVLDDLGHRQDALDVIELSLTEPVDGLEFGLRSGLAGIGLNLLHFWHRTGETSFLANATRVIDFVADRLGGPDDVPEISGEGNPRAGLLHGSSGAALLFLRGYEQNGDAGLLELAEIALRQDLRRCVLDDYGTRQVSQGWRTLPYLEEGSVGIAVVLRRYLQHRPDPDLAEALRSLQRVTRSEYFVQPGLFAGRAGLIMAAADDRTGGPDEVTERLIRGLAWHAVPHRGGLAFPGDRLLRLSMDLATGSAGVLLALGAALHHEPVQLPFFGSAPGTRTDEN</sequence>
<comment type="catalytic activity">
    <reaction evidence="7">
        <text>L-threonyl-[protein] + ATP = O-phospho-L-threonyl-[protein] + ADP + H(+)</text>
        <dbReference type="Rhea" id="RHEA:46608"/>
        <dbReference type="Rhea" id="RHEA-COMP:11060"/>
        <dbReference type="Rhea" id="RHEA-COMP:11605"/>
        <dbReference type="ChEBI" id="CHEBI:15378"/>
        <dbReference type="ChEBI" id="CHEBI:30013"/>
        <dbReference type="ChEBI" id="CHEBI:30616"/>
        <dbReference type="ChEBI" id="CHEBI:61977"/>
        <dbReference type="ChEBI" id="CHEBI:456216"/>
        <dbReference type="EC" id="2.7.11.1"/>
    </reaction>
</comment>
<reference evidence="10 11" key="1">
    <citation type="submission" date="2020-07" db="EMBL/GenBank/DDBJ databases">
        <title>Sequencing the genomes of 1000 actinobacteria strains.</title>
        <authorList>
            <person name="Klenk H.-P."/>
        </authorList>
    </citation>
    <scope>NUCLEOTIDE SEQUENCE [LARGE SCALE GENOMIC DNA]</scope>
    <source>
        <strain evidence="10 11">DSM 22083</strain>
    </source>
</reference>
<dbReference type="NCBIfam" id="NF038151">
    <property type="entry name" value="lanthi_synth_III"/>
    <property type="match status" value="1"/>
</dbReference>
<proteinExistence type="predicted"/>
<evidence type="ECO:0000256" key="2">
    <source>
        <dbReference type="ARBA" id="ARBA00022527"/>
    </source>
</evidence>
<dbReference type="InterPro" id="IPR000719">
    <property type="entry name" value="Prot_kinase_dom"/>
</dbReference>
<dbReference type="InterPro" id="IPR057929">
    <property type="entry name" value="RamC_N"/>
</dbReference>
<dbReference type="SMART" id="SM01260">
    <property type="entry name" value="LANC_like"/>
    <property type="match status" value="1"/>
</dbReference>
<dbReference type="CDD" id="cd04791">
    <property type="entry name" value="LanC_SerThrkinase"/>
    <property type="match status" value="1"/>
</dbReference>
<dbReference type="InterPro" id="IPR058053">
    <property type="entry name" value="RamC_C"/>
</dbReference>
<accession>A0A7Y9LB17</accession>
<evidence type="ECO:0000256" key="7">
    <source>
        <dbReference type="ARBA" id="ARBA00047899"/>
    </source>
</evidence>
<dbReference type="PANTHER" id="PTHR24361:SF433">
    <property type="entry name" value="PROTEIN KINASE DOMAIN-CONTAINING PROTEIN"/>
    <property type="match status" value="1"/>
</dbReference>
<dbReference type="EC" id="2.7.11.1" evidence="1"/>
<dbReference type="GO" id="GO:0031179">
    <property type="term" value="P:peptide modification"/>
    <property type="evidence" value="ECO:0007669"/>
    <property type="project" value="InterPro"/>
</dbReference>
<dbReference type="EMBL" id="JACCBU010000001">
    <property type="protein sequence ID" value="NYE70155.1"/>
    <property type="molecule type" value="Genomic_DNA"/>
</dbReference>
<keyword evidence="3" id="KW-0808">Transferase</keyword>
<dbReference type="SUPFAM" id="SSF56112">
    <property type="entry name" value="Protein kinase-like (PK-like)"/>
    <property type="match status" value="1"/>
</dbReference>
<dbReference type="InterPro" id="IPR007822">
    <property type="entry name" value="LANC-like"/>
</dbReference>
<evidence type="ECO:0000313" key="11">
    <source>
        <dbReference type="Proteomes" id="UP000569914"/>
    </source>
</evidence>
<evidence type="ECO:0000259" key="9">
    <source>
        <dbReference type="PROSITE" id="PS50011"/>
    </source>
</evidence>
<dbReference type="Pfam" id="PF00069">
    <property type="entry name" value="Pkinase"/>
    <property type="match status" value="1"/>
</dbReference>
<dbReference type="RefSeq" id="WP_179749411.1">
    <property type="nucleotide sequence ID" value="NZ_JACCBU010000001.1"/>
</dbReference>
<evidence type="ECO:0000256" key="1">
    <source>
        <dbReference type="ARBA" id="ARBA00012513"/>
    </source>
</evidence>
<gene>
    <name evidence="10" type="ORF">BKA15_001484</name>
</gene>
<dbReference type="GO" id="GO:0005737">
    <property type="term" value="C:cytoplasm"/>
    <property type="evidence" value="ECO:0007669"/>
    <property type="project" value="TreeGrafter"/>
</dbReference>
<comment type="catalytic activity">
    <reaction evidence="8">
        <text>L-seryl-[protein] + ATP = O-phospho-L-seryl-[protein] + ADP + H(+)</text>
        <dbReference type="Rhea" id="RHEA:17989"/>
        <dbReference type="Rhea" id="RHEA-COMP:9863"/>
        <dbReference type="Rhea" id="RHEA-COMP:11604"/>
        <dbReference type="ChEBI" id="CHEBI:15378"/>
        <dbReference type="ChEBI" id="CHEBI:29999"/>
        <dbReference type="ChEBI" id="CHEBI:30616"/>
        <dbReference type="ChEBI" id="CHEBI:83421"/>
        <dbReference type="ChEBI" id="CHEBI:456216"/>
        <dbReference type="EC" id="2.7.11.1"/>
    </reaction>
</comment>
<keyword evidence="5" id="KW-0418">Kinase</keyword>
<keyword evidence="2" id="KW-0723">Serine/threonine-protein kinase</keyword>
<comment type="caution">
    <text evidence="10">The sequence shown here is derived from an EMBL/GenBank/DDBJ whole genome shotgun (WGS) entry which is preliminary data.</text>
</comment>
<dbReference type="InterPro" id="IPR053235">
    <property type="entry name" value="Ser_Thr_kinase"/>
</dbReference>
<dbReference type="InterPro" id="IPR011009">
    <property type="entry name" value="Kinase-like_dom_sf"/>
</dbReference>
<organism evidence="10 11">
    <name type="scientific">Microlunatus parietis</name>
    <dbReference type="NCBI Taxonomy" id="682979"/>
    <lineage>
        <taxon>Bacteria</taxon>
        <taxon>Bacillati</taxon>
        <taxon>Actinomycetota</taxon>
        <taxon>Actinomycetes</taxon>
        <taxon>Propionibacteriales</taxon>
        <taxon>Propionibacteriaceae</taxon>
        <taxon>Microlunatus</taxon>
    </lineage>
</organism>